<gene>
    <name evidence="8" type="ORF">BJ875DRAFT_474063</name>
</gene>
<dbReference type="PANTHER" id="PTHR23327:SF51">
    <property type="entry name" value="TRANSCRIPTIONAL REGULATOR OF YEAST FORM ADHERENCE 3"/>
    <property type="match status" value="1"/>
</dbReference>
<dbReference type="Pfam" id="PF03105">
    <property type="entry name" value="SPX"/>
    <property type="match status" value="1"/>
</dbReference>
<dbReference type="PROSITE" id="PS51382">
    <property type="entry name" value="SPX"/>
    <property type="match status" value="1"/>
</dbReference>
<dbReference type="SMART" id="SM00184">
    <property type="entry name" value="RING"/>
    <property type="match status" value="1"/>
</dbReference>
<dbReference type="InterPro" id="IPR004331">
    <property type="entry name" value="SPX_dom"/>
</dbReference>
<accession>A0A9P8C222</accession>
<dbReference type="Pfam" id="PF13920">
    <property type="entry name" value="zf-C3HC4_3"/>
    <property type="match status" value="1"/>
</dbReference>
<feature type="domain" description="SPX" evidence="7">
    <location>
        <begin position="1"/>
        <end position="312"/>
    </location>
</feature>
<dbReference type="OrthoDB" id="5588846at2759"/>
<name>A0A9P8C222_9HELO</name>
<dbReference type="Gene3D" id="3.30.40.10">
    <property type="entry name" value="Zinc/RING finger domain, C3HC4 (zinc finger)"/>
    <property type="match status" value="1"/>
</dbReference>
<keyword evidence="2 4" id="KW-0863">Zinc-finger</keyword>
<protein>
    <submittedName>
        <fullName evidence="8">RING-14 protein</fullName>
    </submittedName>
</protein>
<evidence type="ECO:0000256" key="1">
    <source>
        <dbReference type="ARBA" id="ARBA00022723"/>
    </source>
</evidence>
<dbReference type="PROSITE" id="PS00518">
    <property type="entry name" value="ZF_RING_1"/>
    <property type="match status" value="1"/>
</dbReference>
<evidence type="ECO:0000259" key="7">
    <source>
        <dbReference type="PROSITE" id="PS51382"/>
    </source>
</evidence>
<comment type="caution">
    <text evidence="8">The sequence shown here is derived from an EMBL/GenBank/DDBJ whole genome shotgun (WGS) entry which is preliminary data.</text>
</comment>
<evidence type="ECO:0000259" key="6">
    <source>
        <dbReference type="PROSITE" id="PS50089"/>
    </source>
</evidence>
<dbReference type="InterPro" id="IPR017907">
    <property type="entry name" value="Znf_RING_CS"/>
</dbReference>
<dbReference type="InterPro" id="IPR001841">
    <property type="entry name" value="Znf_RING"/>
</dbReference>
<keyword evidence="1" id="KW-0479">Metal-binding</keyword>
<dbReference type="GO" id="GO:0008270">
    <property type="term" value="F:zinc ion binding"/>
    <property type="evidence" value="ECO:0007669"/>
    <property type="project" value="UniProtKB-KW"/>
</dbReference>
<dbReference type="SUPFAM" id="SSF57850">
    <property type="entry name" value="RING/U-box"/>
    <property type="match status" value="1"/>
</dbReference>
<evidence type="ECO:0000256" key="3">
    <source>
        <dbReference type="ARBA" id="ARBA00022833"/>
    </source>
</evidence>
<dbReference type="PROSITE" id="PS50089">
    <property type="entry name" value="ZF_RING_2"/>
    <property type="match status" value="1"/>
</dbReference>
<dbReference type="PANTHER" id="PTHR23327">
    <property type="entry name" value="RING FINGER PROTEIN 127"/>
    <property type="match status" value="1"/>
</dbReference>
<reference evidence="8" key="1">
    <citation type="journal article" date="2021" name="IMA Fungus">
        <title>Genomic characterization of three marine fungi, including Emericellopsis atlantica sp. nov. with signatures of a generalist lifestyle and marine biomass degradation.</title>
        <authorList>
            <person name="Hagestad O.C."/>
            <person name="Hou L."/>
            <person name="Andersen J.H."/>
            <person name="Hansen E.H."/>
            <person name="Altermark B."/>
            <person name="Li C."/>
            <person name="Kuhnert E."/>
            <person name="Cox R.J."/>
            <person name="Crous P.W."/>
            <person name="Spatafora J.W."/>
            <person name="Lail K."/>
            <person name="Amirebrahimi M."/>
            <person name="Lipzen A."/>
            <person name="Pangilinan J."/>
            <person name="Andreopoulos W."/>
            <person name="Hayes R.D."/>
            <person name="Ng V."/>
            <person name="Grigoriev I.V."/>
            <person name="Jackson S.A."/>
            <person name="Sutton T.D.S."/>
            <person name="Dobson A.D.W."/>
            <person name="Rama T."/>
        </authorList>
    </citation>
    <scope>NUCLEOTIDE SEQUENCE</scope>
    <source>
        <strain evidence="8">TRa018bII</strain>
    </source>
</reference>
<keyword evidence="9" id="KW-1185">Reference proteome</keyword>
<evidence type="ECO:0000256" key="2">
    <source>
        <dbReference type="ARBA" id="ARBA00022771"/>
    </source>
</evidence>
<evidence type="ECO:0000313" key="9">
    <source>
        <dbReference type="Proteomes" id="UP000824998"/>
    </source>
</evidence>
<evidence type="ECO:0000313" key="8">
    <source>
        <dbReference type="EMBL" id="KAG9229741.1"/>
    </source>
</evidence>
<dbReference type="EMBL" id="MU251735">
    <property type="protein sequence ID" value="KAG9229741.1"/>
    <property type="molecule type" value="Genomic_DNA"/>
</dbReference>
<dbReference type="AlphaFoldDB" id="A0A9P8C222"/>
<organism evidence="8 9">
    <name type="scientific">Amylocarpus encephaloides</name>
    <dbReference type="NCBI Taxonomy" id="45428"/>
    <lineage>
        <taxon>Eukaryota</taxon>
        <taxon>Fungi</taxon>
        <taxon>Dikarya</taxon>
        <taxon>Ascomycota</taxon>
        <taxon>Pezizomycotina</taxon>
        <taxon>Leotiomycetes</taxon>
        <taxon>Helotiales</taxon>
        <taxon>Helotiales incertae sedis</taxon>
        <taxon>Amylocarpus</taxon>
    </lineage>
</organism>
<keyword evidence="3" id="KW-0862">Zinc</keyword>
<dbReference type="Proteomes" id="UP000824998">
    <property type="component" value="Unassembled WGS sequence"/>
</dbReference>
<feature type="domain" description="RING-type" evidence="6">
    <location>
        <begin position="348"/>
        <end position="387"/>
    </location>
</feature>
<dbReference type="InterPro" id="IPR013083">
    <property type="entry name" value="Znf_RING/FYVE/PHD"/>
</dbReference>
<sequence length="446" mass="50952">MKFAHEFQAALIREGFPSHWVQSAVPYSQLKKVIKKVTMELKNLGLDSTTLAQLVSEVGPGAFQYEFDGNTKNFQPTLTIFLQDGLAVDATLSPDTMKFLEKLVQLQHKTTGRITEQQSLSRQPSTEGEASTLSTEATMSKNSHPVQRIEVLLTFDSEFFETLQDEVANLDILQAGEQSALADEINALSGELRALTKPSRFRKTDMYRWRELFEIYLQAMVFFSVHELDRGTQDSTTAAKQLQWFQSEVMKRQIVSSFKLSASQKALERFININITLLRNIKFQEINRTAISKILKKFDKRTHLGAKMKFPKLIQSGSTMSETMAKAICSQVSQDLIQKVPQLDDYLCPVCFTIAWRPVRMKCHHVICISCAVTLQRKRQKLCPLCRGEVILEADADNIDPEFEDFLEKFFPKEAHEKRIAVETERGKEQFGESYKHPSEEKCVIM</sequence>
<evidence type="ECO:0000256" key="4">
    <source>
        <dbReference type="PROSITE-ProRule" id="PRU00175"/>
    </source>
</evidence>
<evidence type="ECO:0000256" key="5">
    <source>
        <dbReference type="SAM" id="MobiDB-lite"/>
    </source>
</evidence>
<feature type="region of interest" description="Disordered" evidence="5">
    <location>
        <begin position="113"/>
        <end position="140"/>
    </location>
</feature>
<proteinExistence type="predicted"/>